<comment type="caution">
    <text evidence="2">The sequence shown here is derived from an EMBL/GenBank/DDBJ whole genome shotgun (WGS) entry which is preliminary data.</text>
</comment>
<reference evidence="2 3" key="1">
    <citation type="submission" date="2017-01" db="EMBL/GenBank/DDBJ databases">
        <title>Novel large sulfur bacteria in the metagenomes of groundwater-fed chemosynthetic microbial mats in the Lake Huron basin.</title>
        <authorList>
            <person name="Sharrar A.M."/>
            <person name="Flood B.E."/>
            <person name="Bailey J.V."/>
            <person name="Jones D.S."/>
            <person name="Biddanda B."/>
            <person name="Ruberg S.A."/>
            <person name="Marcus D.N."/>
            <person name="Dick G.J."/>
        </authorList>
    </citation>
    <scope>NUCLEOTIDE SEQUENCE [LARGE SCALE GENOMIC DNA]</scope>
    <source>
        <strain evidence="2">A8</strain>
    </source>
</reference>
<keyword evidence="1" id="KW-0732">Signal</keyword>
<gene>
    <name evidence="2" type="ORF">BWK73_51880</name>
</gene>
<evidence type="ECO:0008006" key="4">
    <source>
        <dbReference type="Google" id="ProtNLM"/>
    </source>
</evidence>
<feature type="chain" id="PRO_5012553336" description="Lipoprotein" evidence="1">
    <location>
        <begin position="25"/>
        <end position="117"/>
    </location>
</feature>
<accession>A0A1Y1Q801</accession>
<name>A0A1Y1Q801_9GAMM</name>
<organism evidence="2 3">
    <name type="scientific">Thiothrix lacustris</name>
    <dbReference type="NCBI Taxonomy" id="525917"/>
    <lineage>
        <taxon>Bacteria</taxon>
        <taxon>Pseudomonadati</taxon>
        <taxon>Pseudomonadota</taxon>
        <taxon>Gammaproteobacteria</taxon>
        <taxon>Thiotrichales</taxon>
        <taxon>Thiotrichaceae</taxon>
        <taxon>Thiothrix</taxon>
    </lineage>
</organism>
<dbReference type="EMBL" id="MTEJ01000737">
    <property type="protein sequence ID" value="OQW98743.1"/>
    <property type="molecule type" value="Genomic_DNA"/>
</dbReference>
<sequence length="117" mass="12413">MKYPQALQTTALLILLLSSHLVHADAWTGKDKSLHFGVSAALGVAAYAQTHDRTKAFAWAIAPGVLKEIADSQSDGNQFSSKDLAWDALGAFVGVQAGHWVIGNQQIAGNNILSQPC</sequence>
<evidence type="ECO:0000256" key="1">
    <source>
        <dbReference type="SAM" id="SignalP"/>
    </source>
</evidence>
<protein>
    <recommendedName>
        <fullName evidence="4">Lipoprotein</fullName>
    </recommendedName>
</protein>
<evidence type="ECO:0000313" key="2">
    <source>
        <dbReference type="EMBL" id="OQW98743.1"/>
    </source>
</evidence>
<dbReference type="Proteomes" id="UP000192491">
    <property type="component" value="Unassembled WGS sequence"/>
</dbReference>
<dbReference type="AlphaFoldDB" id="A0A1Y1Q801"/>
<feature type="signal peptide" evidence="1">
    <location>
        <begin position="1"/>
        <end position="24"/>
    </location>
</feature>
<evidence type="ECO:0000313" key="3">
    <source>
        <dbReference type="Proteomes" id="UP000192491"/>
    </source>
</evidence>
<proteinExistence type="predicted"/>